<evidence type="ECO:0000256" key="1">
    <source>
        <dbReference type="SAM" id="SignalP"/>
    </source>
</evidence>
<evidence type="ECO:0000313" key="2">
    <source>
        <dbReference type="EMBL" id="KAJ7071885.1"/>
    </source>
</evidence>
<protein>
    <submittedName>
        <fullName evidence="2">Uncharacterized protein</fullName>
    </submittedName>
</protein>
<dbReference type="EMBL" id="JARJCN010000121">
    <property type="protein sequence ID" value="KAJ7071885.1"/>
    <property type="molecule type" value="Genomic_DNA"/>
</dbReference>
<comment type="caution">
    <text evidence="2">The sequence shown here is derived from an EMBL/GenBank/DDBJ whole genome shotgun (WGS) entry which is preliminary data.</text>
</comment>
<gene>
    <name evidence="2" type="ORF">B0H15DRAFT_957440</name>
</gene>
<dbReference type="Proteomes" id="UP001222325">
    <property type="component" value="Unassembled WGS sequence"/>
</dbReference>
<keyword evidence="1" id="KW-0732">Signal</keyword>
<dbReference type="AlphaFoldDB" id="A0AAD6XIE8"/>
<sequence length="52" mass="5356">MQFNLPVAIILALAAVFVTAAPAPLTSPLHVEAREDGSAVADARGCSLYTCI</sequence>
<keyword evidence="3" id="KW-1185">Reference proteome</keyword>
<proteinExistence type="predicted"/>
<organism evidence="2 3">
    <name type="scientific">Mycena belliarum</name>
    <dbReference type="NCBI Taxonomy" id="1033014"/>
    <lineage>
        <taxon>Eukaryota</taxon>
        <taxon>Fungi</taxon>
        <taxon>Dikarya</taxon>
        <taxon>Basidiomycota</taxon>
        <taxon>Agaricomycotina</taxon>
        <taxon>Agaricomycetes</taxon>
        <taxon>Agaricomycetidae</taxon>
        <taxon>Agaricales</taxon>
        <taxon>Marasmiineae</taxon>
        <taxon>Mycenaceae</taxon>
        <taxon>Mycena</taxon>
    </lineage>
</organism>
<feature type="chain" id="PRO_5042201318" evidence="1">
    <location>
        <begin position="21"/>
        <end position="52"/>
    </location>
</feature>
<reference evidence="2" key="1">
    <citation type="submission" date="2023-03" db="EMBL/GenBank/DDBJ databases">
        <title>Massive genome expansion in bonnet fungi (Mycena s.s.) driven by repeated elements and novel gene families across ecological guilds.</title>
        <authorList>
            <consortium name="Lawrence Berkeley National Laboratory"/>
            <person name="Harder C.B."/>
            <person name="Miyauchi S."/>
            <person name="Viragh M."/>
            <person name="Kuo A."/>
            <person name="Thoen E."/>
            <person name="Andreopoulos B."/>
            <person name="Lu D."/>
            <person name="Skrede I."/>
            <person name="Drula E."/>
            <person name="Henrissat B."/>
            <person name="Morin E."/>
            <person name="Kohler A."/>
            <person name="Barry K."/>
            <person name="LaButti K."/>
            <person name="Morin E."/>
            <person name="Salamov A."/>
            <person name="Lipzen A."/>
            <person name="Mereny Z."/>
            <person name="Hegedus B."/>
            <person name="Baldrian P."/>
            <person name="Stursova M."/>
            <person name="Weitz H."/>
            <person name="Taylor A."/>
            <person name="Grigoriev I.V."/>
            <person name="Nagy L.G."/>
            <person name="Martin F."/>
            <person name="Kauserud H."/>
        </authorList>
    </citation>
    <scope>NUCLEOTIDE SEQUENCE</scope>
    <source>
        <strain evidence="2">CBHHK173m</strain>
    </source>
</reference>
<name>A0AAD6XIE8_9AGAR</name>
<accession>A0AAD6XIE8</accession>
<evidence type="ECO:0000313" key="3">
    <source>
        <dbReference type="Proteomes" id="UP001222325"/>
    </source>
</evidence>
<feature type="signal peptide" evidence="1">
    <location>
        <begin position="1"/>
        <end position="20"/>
    </location>
</feature>